<name>A0AAD6QBX3_9ROSI</name>
<dbReference type="Proteomes" id="UP001164929">
    <property type="component" value="Chromosome 8"/>
</dbReference>
<dbReference type="EMBL" id="JAQIZT010000008">
    <property type="protein sequence ID" value="KAJ6986631.1"/>
    <property type="molecule type" value="Genomic_DNA"/>
</dbReference>
<comment type="caution">
    <text evidence="1">The sequence shown here is derived from an EMBL/GenBank/DDBJ whole genome shotgun (WGS) entry which is preliminary data.</text>
</comment>
<reference evidence="1" key="1">
    <citation type="journal article" date="2023" name="Mol. Ecol. Resour.">
        <title>Chromosome-level genome assembly of a triploid poplar Populus alba 'Berolinensis'.</title>
        <authorList>
            <person name="Chen S."/>
            <person name="Yu Y."/>
            <person name="Wang X."/>
            <person name="Wang S."/>
            <person name="Zhang T."/>
            <person name="Zhou Y."/>
            <person name="He R."/>
            <person name="Meng N."/>
            <person name="Wang Y."/>
            <person name="Liu W."/>
            <person name="Liu Z."/>
            <person name="Liu J."/>
            <person name="Guo Q."/>
            <person name="Huang H."/>
            <person name="Sederoff R.R."/>
            <person name="Wang G."/>
            <person name="Qu G."/>
            <person name="Chen S."/>
        </authorList>
    </citation>
    <scope>NUCLEOTIDE SEQUENCE</scope>
    <source>
        <strain evidence="1">SC-2020</strain>
    </source>
</reference>
<protein>
    <submittedName>
        <fullName evidence="1">Uncharacterized protein</fullName>
    </submittedName>
</protein>
<evidence type="ECO:0000313" key="2">
    <source>
        <dbReference type="Proteomes" id="UP001164929"/>
    </source>
</evidence>
<gene>
    <name evidence="1" type="ORF">NC653_019991</name>
</gene>
<organism evidence="1 2">
    <name type="scientific">Populus alba x Populus x berolinensis</name>
    <dbReference type="NCBI Taxonomy" id="444605"/>
    <lineage>
        <taxon>Eukaryota</taxon>
        <taxon>Viridiplantae</taxon>
        <taxon>Streptophyta</taxon>
        <taxon>Embryophyta</taxon>
        <taxon>Tracheophyta</taxon>
        <taxon>Spermatophyta</taxon>
        <taxon>Magnoliopsida</taxon>
        <taxon>eudicotyledons</taxon>
        <taxon>Gunneridae</taxon>
        <taxon>Pentapetalae</taxon>
        <taxon>rosids</taxon>
        <taxon>fabids</taxon>
        <taxon>Malpighiales</taxon>
        <taxon>Salicaceae</taxon>
        <taxon>Saliceae</taxon>
        <taxon>Populus</taxon>
    </lineage>
</organism>
<accession>A0AAD6QBX3</accession>
<dbReference type="AlphaFoldDB" id="A0AAD6QBX3"/>
<proteinExistence type="predicted"/>
<sequence length="117" mass="13433">MSTIRKWRSVWFFRFWKPAEIGSHDYLEAHRNLSSRLRSLLRCIIAIDGSPWRVSKEASIEGIGAVDPFRHLISSFHPRPSPSRSNAVPGFDYKLQRGKTRGPHCFLGLSSKLELLI</sequence>
<keyword evidence="2" id="KW-1185">Reference proteome</keyword>
<evidence type="ECO:0000313" key="1">
    <source>
        <dbReference type="EMBL" id="KAJ6986631.1"/>
    </source>
</evidence>